<protein>
    <submittedName>
        <fullName evidence="3">Uncharacterized protein</fullName>
    </submittedName>
</protein>
<feature type="region of interest" description="Disordered" evidence="1">
    <location>
        <begin position="1"/>
        <end position="26"/>
    </location>
</feature>
<dbReference type="AlphaFoldDB" id="A0A915L7W2"/>
<dbReference type="Proteomes" id="UP000887565">
    <property type="component" value="Unplaced"/>
</dbReference>
<proteinExistence type="predicted"/>
<keyword evidence="2" id="KW-1185">Reference proteome</keyword>
<evidence type="ECO:0000256" key="1">
    <source>
        <dbReference type="SAM" id="MobiDB-lite"/>
    </source>
</evidence>
<evidence type="ECO:0000313" key="2">
    <source>
        <dbReference type="Proteomes" id="UP000887565"/>
    </source>
</evidence>
<evidence type="ECO:0000313" key="3">
    <source>
        <dbReference type="WBParaSite" id="nRc.2.0.1.t47124-RA"/>
    </source>
</evidence>
<accession>A0A915L7W2</accession>
<name>A0A915L7W2_ROMCU</name>
<organism evidence="2 3">
    <name type="scientific">Romanomermis culicivorax</name>
    <name type="common">Nematode worm</name>
    <dbReference type="NCBI Taxonomy" id="13658"/>
    <lineage>
        <taxon>Eukaryota</taxon>
        <taxon>Metazoa</taxon>
        <taxon>Ecdysozoa</taxon>
        <taxon>Nematoda</taxon>
        <taxon>Enoplea</taxon>
        <taxon>Dorylaimia</taxon>
        <taxon>Mermithida</taxon>
        <taxon>Mermithoidea</taxon>
        <taxon>Mermithidae</taxon>
        <taxon>Romanomermis</taxon>
    </lineage>
</organism>
<reference evidence="3" key="1">
    <citation type="submission" date="2022-11" db="UniProtKB">
        <authorList>
            <consortium name="WormBaseParasite"/>
        </authorList>
    </citation>
    <scope>IDENTIFICATION</scope>
</reference>
<dbReference type="WBParaSite" id="nRc.2.0.1.t47124-RA">
    <property type="protein sequence ID" value="nRc.2.0.1.t47124-RA"/>
    <property type="gene ID" value="nRc.2.0.1.g47124"/>
</dbReference>
<sequence>MSFQQQIDGFTGIDRSSQRRNKEGGCDTLSSLATHVGDREATPDYFLLIGAVANLARMGDGYSR</sequence>
<feature type="compositionally biased region" description="Basic and acidic residues" evidence="1">
    <location>
        <begin position="16"/>
        <end position="25"/>
    </location>
</feature>